<accession>A0ACD5XI56</accession>
<proteinExistence type="predicted"/>
<name>A0ACD5XI56_AVESA</name>
<dbReference type="EnsemblPlants" id="AVESA.00010b.r2.5AG0797200.1">
    <property type="protein sequence ID" value="AVESA.00010b.r2.5AG0797200.1.CDS"/>
    <property type="gene ID" value="AVESA.00010b.r2.5AG0797200"/>
</dbReference>
<sequence length="331" mass="36013">MANLQPSVSVSPSIAAPPSPIGGGGGAAAVTQEGSRRDMASVYKLVLDLCDPVLRENALVELSKKREMFQDILAPLLWHSFGTIAALLQEIISIYPALSPPATLSPGASNRVCNVLALFQCVASHPETRMLFLDAQIPYFLYPFLNIKIKTKPFEYLRLTSLGVIGALVKVDDSEVISFLLNTRILPYCLRCMEVGSELSKTVSTFILKKILLDKLGLIYICSAPERLHAVGSLLAYMVVPRPDQPPASARLLKHIIICFDRLSENPSACAELQTLLPDMLKDGTVDSCLVDDPATRGRLQQLLHNVTVEAVGGASQTSLDHISRLYKTTS</sequence>
<keyword evidence="2" id="KW-1185">Reference proteome</keyword>
<evidence type="ECO:0000313" key="2">
    <source>
        <dbReference type="Proteomes" id="UP001732700"/>
    </source>
</evidence>
<reference evidence="1" key="2">
    <citation type="submission" date="2025-09" db="UniProtKB">
        <authorList>
            <consortium name="EnsemblPlants"/>
        </authorList>
    </citation>
    <scope>IDENTIFICATION</scope>
</reference>
<evidence type="ECO:0000313" key="1">
    <source>
        <dbReference type="EnsemblPlants" id="AVESA.00010b.r2.5AG0797200.1.CDS"/>
    </source>
</evidence>
<protein>
    <submittedName>
        <fullName evidence="1">Uncharacterized protein</fullName>
    </submittedName>
</protein>
<dbReference type="Proteomes" id="UP001732700">
    <property type="component" value="Chromosome 5A"/>
</dbReference>
<organism evidence="1 2">
    <name type="scientific">Avena sativa</name>
    <name type="common">Oat</name>
    <dbReference type="NCBI Taxonomy" id="4498"/>
    <lineage>
        <taxon>Eukaryota</taxon>
        <taxon>Viridiplantae</taxon>
        <taxon>Streptophyta</taxon>
        <taxon>Embryophyta</taxon>
        <taxon>Tracheophyta</taxon>
        <taxon>Spermatophyta</taxon>
        <taxon>Magnoliopsida</taxon>
        <taxon>Liliopsida</taxon>
        <taxon>Poales</taxon>
        <taxon>Poaceae</taxon>
        <taxon>BOP clade</taxon>
        <taxon>Pooideae</taxon>
        <taxon>Poodae</taxon>
        <taxon>Poeae</taxon>
        <taxon>Poeae Chloroplast Group 1 (Aveneae type)</taxon>
        <taxon>Aveninae</taxon>
        <taxon>Avena</taxon>
    </lineage>
</organism>
<reference evidence="1" key="1">
    <citation type="submission" date="2021-05" db="EMBL/GenBank/DDBJ databases">
        <authorList>
            <person name="Scholz U."/>
            <person name="Mascher M."/>
            <person name="Fiebig A."/>
        </authorList>
    </citation>
    <scope>NUCLEOTIDE SEQUENCE [LARGE SCALE GENOMIC DNA]</scope>
</reference>